<dbReference type="PROSITE" id="PS50110">
    <property type="entry name" value="RESPONSE_REGULATORY"/>
    <property type="match status" value="1"/>
</dbReference>
<dbReference type="PROSITE" id="PS50109">
    <property type="entry name" value="HIS_KIN"/>
    <property type="match status" value="2"/>
</dbReference>
<keyword evidence="6 14" id="KW-0418">Kinase</keyword>
<keyword evidence="15" id="KW-1185">Reference proteome</keyword>
<dbReference type="SMART" id="SM00388">
    <property type="entry name" value="HisKA"/>
    <property type="match status" value="2"/>
</dbReference>
<dbReference type="InterPro" id="IPR036097">
    <property type="entry name" value="HisK_dim/P_sf"/>
</dbReference>
<dbReference type="Gene3D" id="3.30.450.40">
    <property type="match status" value="1"/>
</dbReference>
<keyword evidence="8" id="KW-0902">Two-component regulatory system</keyword>
<evidence type="ECO:0000259" key="10">
    <source>
        <dbReference type="PROSITE" id="PS50109"/>
    </source>
</evidence>
<dbReference type="FunFam" id="1.10.287.130:FF:000045">
    <property type="entry name" value="Two-component system sensor histidine kinase/response regulator"/>
    <property type="match status" value="1"/>
</dbReference>
<evidence type="ECO:0000259" key="11">
    <source>
        <dbReference type="PROSITE" id="PS50110"/>
    </source>
</evidence>
<feature type="domain" description="PAC" evidence="13">
    <location>
        <begin position="833"/>
        <end position="887"/>
    </location>
</feature>
<dbReference type="SUPFAM" id="SSF55781">
    <property type="entry name" value="GAF domain-like"/>
    <property type="match status" value="1"/>
</dbReference>
<dbReference type="PRINTS" id="PR00344">
    <property type="entry name" value="BCTRLSENSOR"/>
</dbReference>
<reference evidence="14" key="1">
    <citation type="submission" date="2013-05" db="EMBL/GenBank/DDBJ databases">
        <title>Genome assembly of Cystobacter fuscus DSM 2262.</title>
        <authorList>
            <person name="Sharma G."/>
            <person name="Khatri I."/>
            <person name="Kaur C."/>
            <person name="Mayilraj S."/>
            <person name="Subramanian S."/>
        </authorList>
    </citation>
    <scope>NUCLEOTIDE SEQUENCE [LARGE SCALE GENOMIC DNA]</scope>
    <source>
        <strain evidence="14">DSM 2262</strain>
    </source>
</reference>
<dbReference type="eggNOG" id="COG0745">
    <property type="taxonomic scope" value="Bacteria"/>
</dbReference>
<organism evidence="14 15">
    <name type="scientific">Cystobacter fuscus (strain ATCC 25194 / DSM 2262 / NBRC 100088 / M29)</name>
    <dbReference type="NCBI Taxonomy" id="1242864"/>
    <lineage>
        <taxon>Bacteria</taxon>
        <taxon>Pseudomonadati</taxon>
        <taxon>Myxococcota</taxon>
        <taxon>Myxococcia</taxon>
        <taxon>Myxococcales</taxon>
        <taxon>Cystobacterineae</taxon>
        <taxon>Archangiaceae</taxon>
        <taxon>Cystobacter</taxon>
    </lineage>
</organism>
<evidence type="ECO:0000256" key="8">
    <source>
        <dbReference type="ARBA" id="ARBA00023012"/>
    </source>
</evidence>
<evidence type="ECO:0000313" key="14">
    <source>
        <dbReference type="EMBL" id="EPX57467.1"/>
    </source>
</evidence>
<dbReference type="PANTHER" id="PTHR43547">
    <property type="entry name" value="TWO-COMPONENT HISTIDINE KINASE"/>
    <property type="match status" value="1"/>
</dbReference>
<dbReference type="GO" id="GO:0000155">
    <property type="term" value="F:phosphorelay sensor kinase activity"/>
    <property type="evidence" value="ECO:0007669"/>
    <property type="project" value="InterPro"/>
</dbReference>
<dbReference type="InterPro" id="IPR005467">
    <property type="entry name" value="His_kinase_dom"/>
</dbReference>
<feature type="modified residue" description="4-aspartylphosphate" evidence="9">
    <location>
        <position position="677"/>
    </location>
</feature>
<keyword evidence="3 9" id="KW-0597">Phosphoprotein</keyword>
<dbReference type="InterPro" id="IPR035965">
    <property type="entry name" value="PAS-like_dom_sf"/>
</dbReference>
<dbReference type="SMART" id="SM00387">
    <property type="entry name" value="HATPase_c"/>
    <property type="match status" value="2"/>
</dbReference>
<feature type="domain" description="Histidine kinase" evidence="10">
    <location>
        <begin position="898"/>
        <end position="1113"/>
    </location>
</feature>
<dbReference type="CDD" id="cd17574">
    <property type="entry name" value="REC_OmpR"/>
    <property type="match status" value="1"/>
</dbReference>
<dbReference type="EMBL" id="ANAH02000063">
    <property type="protein sequence ID" value="EPX57467.1"/>
    <property type="molecule type" value="Genomic_DNA"/>
</dbReference>
<dbReference type="PANTHER" id="PTHR43547:SF2">
    <property type="entry name" value="HYBRID SIGNAL TRANSDUCTION HISTIDINE KINASE C"/>
    <property type="match status" value="1"/>
</dbReference>
<dbReference type="EC" id="2.7.13.3" evidence="2"/>
<dbReference type="InterPro" id="IPR000700">
    <property type="entry name" value="PAS-assoc_C"/>
</dbReference>
<keyword evidence="5" id="KW-0547">Nucleotide-binding</keyword>
<evidence type="ECO:0000256" key="5">
    <source>
        <dbReference type="ARBA" id="ARBA00022741"/>
    </source>
</evidence>
<dbReference type="InterPro" id="IPR029016">
    <property type="entry name" value="GAF-like_dom_sf"/>
</dbReference>
<dbReference type="Pfam" id="PF08448">
    <property type="entry name" value="PAS_4"/>
    <property type="match status" value="1"/>
</dbReference>
<evidence type="ECO:0000256" key="7">
    <source>
        <dbReference type="ARBA" id="ARBA00022840"/>
    </source>
</evidence>
<feature type="domain" description="Histidine kinase" evidence="10">
    <location>
        <begin position="353"/>
        <end position="571"/>
    </location>
</feature>
<dbReference type="SMART" id="SM00448">
    <property type="entry name" value="REC"/>
    <property type="match status" value="1"/>
</dbReference>
<dbReference type="eggNOG" id="COG2205">
    <property type="taxonomic scope" value="Bacteria"/>
</dbReference>
<dbReference type="Proteomes" id="UP000011682">
    <property type="component" value="Unassembled WGS sequence"/>
</dbReference>
<dbReference type="Gene3D" id="3.30.565.10">
    <property type="entry name" value="Histidine kinase-like ATPase, C-terminal domain"/>
    <property type="match status" value="2"/>
</dbReference>
<evidence type="ECO:0000313" key="15">
    <source>
        <dbReference type="Proteomes" id="UP000011682"/>
    </source>
</evidence>
<evidence type="ECO:0000256" key="2">
    <source>
        <dbReference type="ARBA" id="ARBA00012438"/>
    </source>
</evidence>
<dbReference type="CDD" id="cd00082">
    <property type="entry name" value="HisKA"/>
    <property type="match status" value="2"/>
</dbReference>
<dbReference type="Gene3D" id="3.40.50.2300">
    <property type="match status" value="1"/>
</dbReference>
<dbReference type="InterPro" id="IPR003594">
    <property type="entry name" value="HATPase_dom"/>
</dbReference>
<dbReference type="InterPro" id="IPR003661">
    <property type="entry name" value="HisK_dim/P_dom"/>
</dbReference>
<protein>
    <recommendedName>
        <fullName evidence="2">histidine kinase</fullName>
        <ecNumber evidence="2">2.7.13.3</ecNumber>
    </recommendedName>
</protein>
<dbReference type="CDD" id="cd16922">
    <property type="entry name" value="HATPase_EvgS-ArcB-TorS-like"/>
    <property type="match status" value="1"/>
</dbReference>
<evidence type="ECO:0000259" key="13">
    <source>
        <dbReference type="PROSITE" id="PS50113"/>
    </source>
</evidence>
<dbReference type="InterPro" id="IPR004358">
    <property type="entry name" value="Sig_transdc_His_kin-like_C"/>
</dbReference>
<accession>S9P5H1</accession>
<dbReference type="InterPro" id="IPR013656">
    <property type="entry name" value="PAS_4"/>
</dbReference>
<evidence type="ECO:0000256" key="3">
    <source>
        <dbReference type="ARBA" id="ARBA00022553"/>
    </source>
</evidence>
<feature type="domain" description="PAS" evidence="12">
    <location>
        <begin position="759"/>
        <end position="823"/>
    </location>
</feature>
<dbReference type="InterPro" id="IPR036890">
    <property type="entry name" value="HATPase_C_sf"/>
</dbReference>
<dbReference type="PROSITE" id="PS50112">
    <property type="entry name" value="PAS"/>
    <property type="match status" value="1"/>
</dbReference>
<dbReference type="NCBIfam" id="TIGR00229">
    <property type="entry name" value="sensory_box"/>
    <property type="match status" value="1"/>
</dbReference>
<gene>
    <name evidence="14" type="ORF">D187_006642</name>
</gene>
<evidence type="ECO:0000259" key="12">
    <source>
        <dbReference type="PROSITE" id="PS50112"/>
    </source>
</evidence>
<dbReference type="InterPro" id="IPR011006">
    <property type="entry name" value="CheY-like_superfamily"/>
</dbReference>
<dbReference type="CDD" id="cd00130">
    <property type="entry name" value="PAS"/>
    <property type="match status" value="1"/>
</dbReference>
<evidence type="ECO:0000256" key="9">
    <source>
        <dbReference type="PROSITE-ProRule" id="PRU00169"/>
    </source>
</evidence>
<dbReference type="SUPFAM" id="SSF55874">
    <property type="entry name" value="ATPase domain of HSP90 chaperone/DNA topoisomerase II/histidine kinase"/>
    <property type="match status" value="2"/>
</dbReference>
<dbReference type="InterPro" id="IPR001789">
    <property type="entry name" value="Sig_transdc_resp-reg_receiver"/>
</dbReference>
<name>S9P5H1_CYSF2</name>
<sequence length="1117" mass="122340">MDEVLVGGGACGELLRRVDWARTPIGPVEHWPQSLRTTVGILLASNYPLYLAWGPRYVQMYNDAYRPICGATKHPAALGQEASVTWPEVWNDVLGPTWERIRVTGEPVRVENLLMLLDRNGYLEECYFSYSHSPIRDETGGVGGIFAALTETTEHILSERRLRVLKDLSAASGERATVHEACREAARVLATSPNDVPFALFYLADGASPTVRLVGACGLEEGGRAAPWGVPLDVDAPETWPLGAVMREGEPLLLGPRGLPEALGPLPGGPWPEGTSSVLLQPLVLSGQARPMGVLVTGISPRRALDEHYRDFLALVARGVSTSVSGARARETERRRVEALAQLDAAKTAFFNNVSHEFRTPLALMLGPLEDSLQDTREPLGPGQRERLETIQRNGVRLLKLVNTLLDFSRIEAGRARASYVPTELSALTEGLASAFRSTLERAGLRLVVDCPPLSEPVWVDREMWEKIVLNLVSNAFKFTFQGEVRVRLRRLAGQVELSVSDTGVGIPAEELPRVFDRFHQVRGTQGRSYEGSGIGLSLVGELVKLHAGHLRVDSTLGEGTTFTVSLPLGHAHLPADQCLTAPVAATPGPVLAAAFLGDASSWLDAPAPRGVADAGETLPAMHGQAGGHLLLVDDNADMRAYVSRLLAGRYTVETAANGLEALEVLQARVPDLVLSDVMMPGLDGFGLLRRLREEPRTRGVPVILLSARAGEEATVEGLEQGATDYLVKPFSARELLARIEGNLAAARARAETRRAERELERLAAVVEQSSEFIGLADERGQVLFVNDAGRRMVGLASQADARSRHMLDFFLEEDQPLLRDTILPVLGTLGRWEGELRFRHFLTGEGLPILYNVFRVTDSRTGEFLGIATVTRDISERKRREEEALQRAEFEKQLIGIVSHDLRNPISAILLSAQVLLKNDELSARSTKNTLRIVSSAERAQHLIHDLLDFTQARVGGGIPIRRVPMNFHEVIGHAVEEVEFAFPERRLVLTQEGNGQGEWDAERLNQVVHNLVSNALRYSPPDTSVQVKSSGVGEWVMLRVNNQGRPISEELLPRLFQSMQRGPQDAVRSERSVGLGLFIVRHVVRAHGGRIEVSSSEAEGTTFTVWLPRLPGKVP</sequence>
<keyword evidence="4" id="KW-0808">Transferase</keyword>
<evidence type="ECO:0000256" key="4">
    <source>
        <dbReference type="ARBA" id="ARBA00022679"/>
    </source>
</evidence>
<dbReference type="Gene3D" id="3.30.450.20">
    <property type="entry name" value="PAS domain"/>
    <property type="match status" value="2"/>
</dbReference>
<dbReference type="GO" id="GO:0005524">
    <property type="term" value="F:ATP binding"/>
    <property type="evidence" value="ECO:0007669"/>
    <property type="project" value="UniProtKB-KW"/>
</dbReference>
<dbReference type="PROSITE" id="PS50113">
    <property type="entry name" value="PAC"/>
    <property type="match status" value="1"/>
</dbReference>
<comment type="catalytic activity">
    <reaction evidence="1">
        <text>ATP + protein L-histidine = ADP + protein N-phospho-L-histidine.</text>
        <dbReference type="EC" id="2.7.13.3"/>
    </reaction>
</comment>
<proteinExistence type="predicted"/>
<feature type="domain" description="Response regulatory" evidence="11">
    <location>
        <begin position="629"/>
        <end position="744"/>
    </location>
</feature>
<evidence type="ECO:0000256" key="1">
    <source>
        <dbReference type="ARBA" id="ARBA00000085"/>
    </source>
</evidence>
<dbReference type="SUPFAM" id="SSF52172">
    <property type="entry name" value="CheY-like"/>
    <property type="match status" value="1"/>
</dbReference>
<comment type="caution">
    <text evidence="14">The sequence shown here is derived from an EMBL/GenBank/DDBJ whole genome shotgun (WGS) entry which is preliminary data.</text>
</comment>
<dbReference type="Pfam" id="PF00512">
    <property type="entry name" value="HisKA"/>
    <property type="match status" value="2"/>
</dbReference>
<dbReference type="SUPFAM" id="SSF47384">
    <property type="entry name" value="Homodimeric domain of signal transducing histidine kinase"/>
    <property type="match status" value="2"/>
</dbReference>
<dbReference type="FunFam" id="3.30.565.10:FF:000037">
    <property type="entry name" value="Hybrid sensor histidine kinase/response regulator"/>
    <property type="match status" value="1"/>
</dbReference>
<dbReference type="InterPro" id="IPR000014">
    <property type="entry name" value="PAS"/>
</dbReference>
<evidence type="ECO:0000256" key="6">
    <source>
        <dbReference type="ARBA" id="ARBA00022777"/>
    </source>
</evidence>
<dbReference type="Gene3D" id="1.10.287.130">
    <property type="match status" value="2"/>
</dbReference>
<dbReference type="Pfam" id="PF00072">
    <property type="entry name" value="Response_reg"/>
    <property type="match status" value="1"/>
</dbReference>
<dbReference type="Pfam" id="PF02518">
    <property type="entry name" value="HATPase_c"/>
    <property type="match status" value="2"/>
</dbReference>
<dbReference type="AlphaFoldDB" id="S9P5H1"/>
<dbReference type="SMART" id="SM00091">
    <property type="entry name" value="PAS"/>
    <property type="match status" value="1"/>
</dbReference>
<dbReference type="CDD" id="cd00075">
    <property type="entry name" value="HATPase"/>
    <property type="match status" value="1"/>
</dbReference>
<keyword evidence="7" id="KW-0067">ATP-binding</keyword>
<dbReference type="SUPFAM" id="SSF55785">
    <property type="entry name" value="PYP-like sensor domain (PAS domain)"/>
    <property type="match status" value="1"/>
</dbReference>